<dbReference type="EMBL" id="AWVH01000008">
    <property type="protein sequence ID" value="ERJ94000.1"/>
    <property type="molecule type" value="Genomic_DNA"/>
</dbReference>
<comment type="caution">
    <text evidence="2">The sequence shown here is derived from an EMBL/GenBank/DDBJ whole genome shotgun (WGS) entry which is preliminary data.</text>
</comment>
<evidence type="ECO:0000313" key="2">
    <source>
        <dbReference type="EMBL" id="ERJ94000.1"/>
    </source>
</evidence>
<dbReference type="RefSeq" id="WP_021688026.1">
    <property type="nucleotide sequence ID" value="NZ_KI260570.1"/>
</dbReference>
<dbReference type="Pfam" id="PF04965">
    <property type="entry name" value="GPW_gp25"/>
    <property type="match status" value="1"/>
</dbReference>
<proteinExistence type="predicted"/>
<protein>
    <submittedName>
        <fullName evidence="2">Lysozyme</fullName>
    </submittedName>
</protein>
<sequence>MMMNRNLLGKGISFPVSCNVHGSIGMSGYEKSVEESIRIILSTTPGERIMRPDFGCAINEMVFSPNSPRTVTQAVHYVEQAIIRWEPRVILKKVTGEFDQMNPVCVNIHIDYEIRSVNTFFNMVYPFYLEKGEIDSQYQLR</sequence>
<dbReference type="InterPro" id="IPR007048">
    <property type="entry name" value="IraD/Gp25-like"/>
</dbReference>
<feature type="domain" description="IraD/Gp25-like" evidence="1">
    <location>
        <begin position="29"/>
        <end position="118"/>
    </location>
</feature>
<organism evidence="2 3">
    <name type="scientific">Treponema lecithinolyticum ATCC 700332</name>
    <dbReference type="NCBI Taxonomy" id="1321815"/>
    <lineage>
        <taxon>Bacteria</taxon>
        <taxon>Pseudomonadati</taxon>
        <taxon>Spirochaetota</taxon>
        <taxon>Spirochaetia</taxon>
        <taxon>Spirochaetales</taxon>
        <taxon>Treponemataceae</taxon>
        <taxon>Treponema</taxon>
    </lineage>
</organism>
<evidence type="ECO:0000259" key="1">
    <source>
        <dbReference type="Pfam" id="PF04965"/>
    </source>
</evidence>
<evidence type="ECO:0000313" key="3">
    <source>
        <dbReference type="Proteomes" id="UP000016649"/>
    </source>
</evidence>
<dbReference type="SUPFAM" id="SSF160719">
    <property type="entry name" value="gpW/gp25-like"/>
    <property type="match status" value="1"/>
</dbReference>
<keyword evidence="3" id="KW-1185">Reference proteome</keyword>
<dbReference type="Proteomes" id="UP000016649">
    <property type="component" value="Unassembled WGS sequence"/>
</dbReference>
<accession>A0ABN0P117</accession>
<gene>
    <name evidence="2" type="ORF">HMPREF9193_00514</name>
</gene>
<reference evidence="2 3" key="1">
    <citation type="submission" date="2013-08" db="EMBL/GenBank/DDBJ databases">
        <authorList>
            <person name="Weinstock G."/>
            <person name="Sodergren E."/>
            <person name="Wylie T."/>
            <person name="Fulton L."/>
            <person name="Fulton R."/>
            <person name="Fronick C."/>
            <person name="O'Laughlin M."/>
            <person name="Godfrey J."/>
            <person name="Miner T."/>
            <person name="Herter B."/>
            <person name="Appelbaum E."/>
            <person name="Cordes M."/>
            <person name="Lek S."/>
            <person name="Wollam A."/>
            <person name="Pepin K.H."/>
            <person name="Palsikar V.B."/>
            <person name="Mitreva M."/>
            <person name="Wilson R.K."/>
        </authorList>
    </citation>
    <scope>NUCLEOTIDE SEQUENCE [LARGE SCALE GENOMIC DNA]</scope>
    <source>
        <strain evidence="2 3">ATCC 700332</strain>
    </source>
</reference>
<name>A0ABN0P117_TRELE</name>
<dbReference type="Gene3D" id="3.10.450.40">
    <property type="match status" value="1"/>
</dbReference>